<dbReference type="PANTHER" id="PTHR35340:SF5">
    <property type="entry name" value="ASST-DOMAIN-CONTAINING PROTEIN"/>
    <property type="match status" value="1"/>
</dbReference>
<keyword evidence="2" id="KW-0472">Membrane</keyword>
<dbReference type="Pfam" id="PF14269">
    <property type="entry name" value="Arylsulfotran_2"/>
    <property type="match status" value="1"/>
</dbReference>
<keyword evidence="2" id="KW-0812">Transmembrane</keyword>
<dbReference type="Proteomes" id="UP000199062">
    <property type="component" value="Unassembled WGS sequence"/>
</dbReference>
<keyword evidence="3" id="KW-0808">Transferase</keyword>
<feature type="region of interest" description="Disordered" evidence="1">
    <location>
        <begin position="30"/>
        <end position="50"/>
    </location>
</feature>
<sequence length="432" mass="47973">MDLPERGTILVFFGVVLLISTLSVSATMAPSRDVDDKGARTTLIGSQGGGPGWHGHGSVYRLDGDNVTWKEGSADSYFDVTKLPNGSIMAGFMHSGYEKGCSPYESPCTKTGFRIIDPDGQNGPKVLSESSFPVRTQKNSEVHDVERLSTGEYLITDMDHERVYTQRDGEITWQWNASSLYEAPPEPTKRDWLHINDVDAINGTHYLVSVRNANQVIIIERGNGVVEIINQDDDGSDSSCLKRNQLYDHDDDDDVRCGDPAILNHQHNPQWLDSGAVLVADSDNDRIVELHKNNSTNRWEPVWVLSSADGLDLHWPRDADRLPNGNTLITDTLNQRVFEINQNGTMIWSTSTERIPYEADRLPENELVGADRYGSDGSRQENTENNVPLLSSGIVLIRAVIPSIPFWFGEIQLGLFLISFSFISAGTIKKLG</sequence>
<dbReference type="InterPro" id="IPR011042">
    <property type="entry name" value="6-blade_b-propeller_TolB-like"/>
</dbReference>
<evidence type="ECO:0000256" key="1">
    <source>
        <dbReference type="SAM" id="MobiDB-lite"/>
    </source>
</evidence>
<evidence type="ECO:0000313" key="4">
    <source>
        <dbReference type="Proteomes" id="UP000199062"/>
    </source>
</evidence>
<dbReference type="InterPro" id="IPR053143">
    <property type="entry name" value="Arylsulfate_ST"/>
</dbReference>
<dbReference type="InterPro" id="IPR039535">
    <property type="entry name" value="ASST-like"/>
</dbReference>
<dbReference type="AlphaFoldDB" id="A0A1I6M2M1"/>
<organism evidence="3 4">
    <name type="scientific">Halomicrobium zhouii</name>
    <dbReference type="NCBI Taxonomy" id="767519"/>
    <lineage>
        <taxon>Archaea</taxon>
        <taxon>Methanobacteriati</taxon>
        <taxon>Methanobacteriota</taxon>
        <taxon>Stenosarchaea group</taxon>
        <taxon>Halobacteria</taxon>
        <taxon>Halobacteriales</taxon>
        <taxon>Haloarculaceae</taxon>
        <taxon>Halomicrobium</taxon>
    </lineage>
</organism>
<dbReference type="STRING" id="767519.SAMN05216559_3580"/>
<protein>
    <submittedName>
        <fullName evidence="3">Arylsulfotransferase (ASST)</fullName>
    </submittedName>
</protein>
<keyword evidence="4" id="KW-1185">Reference proteome</keyword>
<dbReference type="SUPFAM" id="SSF101898">
    <property type="entry name" value="NHL repeat"/>
    <property type="match status" value="1"/>
</dbReference>
<reference evidence="3 4" key="1">
    <citation type="submission" date="2016-10" db="EMBL/GenBank/DDBJ databases">
        <authorList>
            <person name="de Groot N.N."/>
        </authorList>
    </citation>
    <scope>NUCLEOTIDE SEQUENCE [LARGE SCALE GENOMIC DNA]</scope>
    <source>
        <strain evidence="3 4">CGMCC 1.10457</strain>
    </source>
</reference>
<dbReference type="Gene3D" id="2.120.10.30">
    <property type="entry name" value="TolB, C-terminal domain"/>
    <property type="match status" value="1"/>
</dbReference>
<feature type="transmembrane region" description="Helical" evidence="2">
    <location>
        <begin position="406"/>
        <end position="428"/>
    </location>
</feature>
<keyword evidence="2" id="KW-1133">Transmembrane helix</keyword>
<dbReference type="PANTHER" id="PTHR35340">
    <property type="entry name" value="PQQ ENZYME REPEAT PROTEIN-RELATED"/>
    <property type="match status" value="1"/>
</dbReference>
<dbReference type="GO" id="GO:0016740">
    <property type="term" value="F:transferase activity"/>
    <property type="evidence" value="ECO:0007669"/>
    <property type="project" value="UniProtKB-KW"/>
</dbReference>
<name>A0A1I6M2M1_9EURY</name>
<gene>
    <name evidence="3" type="ORF">SAMN05216559_3580</name>
</gene>
<proteinExistence type="predicted"/>
<dbReference type="OrthoDB" id="306371at2157"/>
<accession>A0A1I6M2M1</accession>
<dbReference type="EMBL" id="FOZK01000004">
    <property type="protein sequence ID" value="SFS09772.1"/>
    <property type="molecule type" value="Genomic_DNA"/>
</dbReference>
<evidence type="ECO:0000256" key="2">
    <source>
        <dbReference type="SAM" id="Phobius"/>
    </source>
</evidence>
<dbReference type="RefSeq" id="WP_089818279.1">
    <property type="nucleotide sequence ID" value="NZ_FOZK01000004.1"/>
</dbReference>
<evidence type="ECO:0000313" key="3">
    <source>
        <dbReference type="EMBL" id="SFS09772.1"/>
    </source>
</evidence>